<dbReference type="RefSeq" id="WP_016481419.1">
    <property type="nucleotide sequence ID" value="NC_021487.1"/>
</dbReference>
<evidence type="ECO:0000313" key="2">
    <source>
        <dbReference type="Proteomes" id="UP000014227"/>
    </source>
</evidence>
<dbReference type="STRING" id="454171.CP488_01143"/>
<organism evidence="1 2">
    <name type="scientific">Chthonomonas calidirosea (strain DSM 23976 / ICMP 18418 / T49)</name>
    <dbReference type="NCBI Taxonomy" id="1303518"/>
    <lineage>
        <taxon>Bacteria</taxon>
        <taxon>Bacillati</taxon>
        <taxon>Armatimonadota</taxon>
        <taxon>Chthonomonadia</taxon>
        <taxon>Chthonomonadales</taxon>
        <taxon>Chthonomonadaceae</taxon>
        <taxon>Chthonomonas</taxon>
    </lineage>
</organism>
<accession>S0EW38</accession>
<dbReference type="HOGENOM" id="CLU_1072396_0_0_0"/>
<reference evidence="2" key="1">
    <citation type="submission" date="2013-03" db="EMBL/GenBank/DDBJ databases">
        <title>Genome sequence of Chthonomonas calidirosea, the first sequenced genome from the Armatimonadetes phylum (formally candidate division OP10).</title>
        <authorList>
            <person name="Lee K.C.Y."/>
            <person name="Morgan X.C."/>
            <person name="Dunfield P.F."/>
            <person name="Tamas I."/>
            <person name="Houghton K.M."/>
            <person name="Vyssotski M."/>
            <person name="Ryan J.L.J."/>
            <person name="Lagutin K."/>
            <person name="McDonald I.R."/>
            <person name="Stott M.B."/>
        </authorList>
    </citation>
    <scope>NUCLEOTIDE SEQUENCE [LARGE SCALE GENOMIC DNA]</scope>
    <source>
        <strain evidence="2">DSM 23976 / ICMP 18418 / T49</strain>
    </source>
</reference>
<dbReference type="KEGG" id="ccz:CCALI_00012"/>
<name>S0EW38_CHTCT</name>
<gene>
    <name evidence="1" type="ORF">CCALI_00012</name>
</gene>
<dbReference type="Proteomes" id="UP000014227">
    <property type="component" value="Chromosome I"/>
</dbReference>
<protein>
    <submittedName>
        <fullName evidence="1">Uncharacterized protein</fullName>
    </submittedName>
</protein>
<dbReference type="AlphaFoldDB" id="S0EW38"/>
<proteinExistence type="predicted"/>
<sequence length="259" mass="29276">MRERTASWIALCSGLLFLLPVHTYADLPEAQTRQILATAHRIIVIAPFYGTQTLLPNPKEESKLTSKQLAQQQQYREILQRLEKHAAHQLPACTAERTAFTVIPEPKVEAQLTADHFTPRDLFTDNGLLHGDTFPVPRVYTAQQLCSQLHADLILLSVLDEPRKVNGHYIYDLLGGLEHVPSHVNCRGAFYLLDSQGDTLYHSTYSVDQPLTTIAGHTYLFADWRDAINILIEDFFDDLNRFLPDRALPSKTSSPTSTR</sequence>
<dbReference type="PATRIC" id="fig|1303518.3.peg.13"/>
<evidence type="ECO:0000313" key="1">
    <source>
        <dbReference type="EMBL" id="CCW33852.1"/>
    </source>
</evidence>
<dbReference type="EMBL" id="HF951689">
    <property type="protein sequence ID" value="CCW33852.1"/>
    <property type="molecule type" value="Genomic_DNA"/>
</dbReference>
<dbReference type="InParanoid" id="S0EW38"/>
<keyword evidence="2" id="KW-1185">Reference proteome</keyword>